<dbReference type="AlphaFoldDB" id="A0AAP5Q9Z3"/>
<evidence type="ECO:0000313" key="3">
    <source>
        <dbReference type="Proteomes" id="UP001246473"/>
    </source>
</evidence>
<feature type="region of interest" description="Disordered" evidence="1">
    <location>
        <begin position="272"/>
        <end position="310"/>
    </location>
</feature>
<reference evidence="2" key="1">
    <citation type="submission" date="2022-08" db="EMBL/GenBank/DDBJ databases">
        <authorList>
            <person name="Kim S.-J."/>
        </authorList>
    </citation>
    <scope>NUCLEOTIDE SEQUENCE</scope>
    <source>
        <strain evidence="2">KJ</strain>
    </source>
</reference>
<proteinExistence type="predicted"/>
<feature type="compositionally biased region" description="Polar residues" evidence="1">
    <location>
        <begin position="272"/>
        <end position="290"/>
    </location>
</feature>
<feature type="compositionally biased region" description="Basic and acidic residues" evidence="1">
    <location>
        <begin position="294"/>
        <end position="310"/>
    </location>
</feature>
<dbReference type="Proteomes" id="UP001246473">
    <property type="component" value="Unassembled WGS sequence"/>
</dbReference>
<protein>
    <submittedName>
        <fullName evidence="2">Uncharacterized protein</fullName>
    </submittedName>
</protein>
<sequence>MNRPLALIEGDLAVPLPLPFDKLPPPFGGGRLRVVPKPEQHSGPSSQVAKSTQAVPPKMGRRFPPGAKILVYKAPPPRADSGRFDEALAEAKRYQEMDAFCPRSSRSDHVYSALIFAGCSIALAWLVTTCSMQEAQKAQTASVLPATQPAVSTLATAPLQQPVAPIVADVHTASQDAVVATAANTDTVRVAPVGNAVLPQVVQSAKAAKKAKTARFTQAQLAERQALARVVHSSTRPSVSKQPEWTAPALRDADETERAQWLKWANQQPRVQITTRESSVPADTNWNAHMTQRRVTDNPDAFQHDDRSKQ</sequence>
<dbReference type="EMBL" id="JANSLM010000007">
    <property type="protein sequence ID" value="MDT8839830.1"/>
    <property type="molecule type" value="Genomic_DNA"/>
</dbReference>
<accession>A0AAP5Q9Z3</accession>
<evidence type="ECO:0000256" key="1">
    <source>
        <dbReference type="SAM" id="MobiDB-lite"/>
    </source>
</evidence>
<organism evidence="2 3">
    <name type="scientific">Paraburkholderia fungorum</name>
    <dbReference type="NCBI Taxonomy" id="134537"/>
    <lineage>
        <taxon>Bacteria</taxon>
        <taxon>Pseudomonadati</taxon>
        <taxon>Pseudomonadota</taxon>
        <taxon>Betaproteobacteria</taxon>
        <taxon>Burkholderiales</taxon>
        <taxon>Burkholderiaceae</taxon>
        <taxon>Paraburkholderia</taxon>
    </lineage>
</organism>
<feature type="compositionally biased region" description="Polar residues" evidence="1">
    <location>
        <begin position="232"/>
        <end position="243"/>
    </location>
</feature>
<feature type="region of interest" description="Disordered" evidence="1">
    <location>
        <begin position="232"/>
        <end position="251"/>
    </location>
</feature>
<feature type="compositionally biased region" description="Polar residues" evidence="1">
    <location>
        <begin position="42"/>
        <end position="54"/>
    </location>
</feature>
<feature type="region of interest" description="Disordered" evidence="1">
    <location>
        <begin position="34"/>
        <end position="59"/>
    </location>
</feature>
<gene>
    <name evidence="2" type="ORF">ParKJ_20600</name>
</gene>
<evidence type="ECO:0000313" key="2">
    <source>
        <dbReference type="EMBL" id="MDT8839830.1"/>
    </source>
</evidence>
<comment type="caution">
    <text evidence="2">The sequence shown here is derived from an EMBL/GenBank/DDBJ whole genome shotgun (WGS) entry which is preliminary data.</text>
</comment>
<dbReference type="RefSeq" id="WP_106352222.1">
    <property type="nucleotide sequence ID" value="NZ_JANSLM010000007.1"/>
</dbReference>
<name>A0AAP5Q9Z3_9BURK</name>